<feature type="transmembrane region" description="Helical" evidence="1">
    <location>
        <begin position="6"/>
        <end position="25"/>
    </location>
</feature>
<keyword evidence="1" id="KW-0812">Transmembrane</keyword>
<dbReference type="EMBL" id="LAZR01015783">
    <property type="protein sequence ID" value="KKM07383.1"/>
    <property type="molecule type" value="Genomic_DNA"/>
</dbReference>
<dbReference type="AlphaFoldDB" id="A0A0F9K862"/>
<feature type="transmembrane region" description="Helical" evidence="1">
    <location>
        <begin position="37"/>
        <end position="58"/>
    </location>
</feature>
<keyword evidence="1" id="KW-1133">Transmembrane helix</keyword>
<evidence type="ECO:0000313" key="2">
    <source>
        <dbReference type="EMBL" id="KKM07383.1"/>
    </source>
</evidence>
<gene>
    <name evidence="2" type="ORF">LCGC14_1734460</name>
</gene>
<keyword evidence="1" id="KW-0472">Membrane</keyword>
<comment type="caution">
    <text evidence="2">The sequence shown here is derived from an EMBL/GenBank/DDBJ whole genome shotgun (WGS) entry which is preliminary data.</text>
</comment>
<evidence type="ECO:0000256" key="1">
    <source>
        <dbReference type="SAM" id="Phobius"/>
    </source>
</evidence>
<accession>A0A0F9K862</accession>
<organism evidence="2">
    <name type="scientific">marine sediment metagenome</name>
    <dbReference type="NCBI Taxonomy" id="412755"/>
    <lineage>
        <taxon>unclassified sequences</taxon>
        <taxon>metagenomes</taxon>
        <taxon>ecological metagenomes</taxon>
    </lineage>
</organism>
<protein>
    <submittedName>
        <fullName evidence="2">Uncharacterized protein</fullName>
    </submittedName>
</protein>
<name>A0A0F9K862_9ZZZZ</name>
<proteinExistence type="predicted"/>
<reference evidence="2" key="1">
    <citation type="journal article" date="2015" name="Nature">
        <title>Complex archaea that bridge the gap between prokaryotes and eukaryotes.</title>
        <authorList>
            <person name="Spang A."/>
            <person name="Saw J.H."/>
            <person name="Jorgensen S.L."/>
            <person name="Zaremba-Niedzwiedzka K."/>
            <person name="Martijn J."/>
            <person name="Lind A.E."/>
            <person name="van Eijk R."/>
            <person name="Schleper C."/>
            <person name="Guy L."/>
            <person name="Ettema T.J."/>
        </authorList>
    </citation>
    <scope>NUCLEOTIDE SEQUENCE</scope>
</reference>
<sequence length="154" mass="17299">MVALIVVFGGITLFIAVIMSIIGLADARSMKERILAGTRTLISLFLLTGAACLPWMYVYPSVSQENGSLKISLATRHNLTPQHVVSLSEYVTREEYLLHCQLRKIEKLKVNVPQNVMDRLTKLETDIQAKINVYVTRRAESKLQEVVREVVSGK</sequence>